<evidence type="ECO:0000256" key="1">
    <source>
        <dbReference type="SAM" id="Phobius"/>
    </source>
</evidence>
<dbReference type="EMBL" id="CAJOBC010004279">
    <property type="protein sequence ID" value="CAF3821817.1"/>
    <property type="molecule type" value="Genomic_DNA"/>
</dbReference>
<keyword evidence="1" id="KW-0812">Transmembrane</keyword>
<dbReference type="EMBL" id="CAJOBA010006301">
    <property type="protein sequence ID" value="CAF3769015.1"/>
    <property type="molecule type" value="Genomic_DNA"/>
</dbReference>
<organism evidence="3 6">
    <name type="scientific">Didymodactylos carnosus</name>
    <dbReference type="NCBI Taxonomy" id="1234261"/>
    <lineage>
        <taxon>Eukaryota</taxon>
        <taxon>Metazoa</taxon>
        <taxon>Spiralia</taxon>
        <taxon>Gnathifera</taxon>
        <taxon>Rotifera</taxon>
        <taxon>Eurotatoria</taxon>
        <taxon>Bdelloidea</taxon>
        <taxon>Philodinida</taxon>
        <taxon>Philodinidae</taxon>
        <taxon>Didymodactylos</taxon>
    </lineage>
</organism>
<dbReference type="Proteomes" id="UP000677228">
    <property type="component" value="Unassembled WGS sequence"/>
</dbReference>
<dbReference type="EMBL" id="CAJNOK010006294">
    <property type="protein sequence ID" value="CAF0999584.1"/>
    <property type="molecule type" value="Genomic_DNA"/>
</dbReference>
<keyword evidence="1" id="KW-1133">Transmembrane helix</keyword>
<evidence type="ECO:0000313" key="4">
    <source>
        <dbReference type="EMBL" id="CAF3769015.1"/>
    </source>
</evidence>
<keyword evidence="6" id="KW-1185">Reference proteome</keyword>
<feature type="transmembrane region" description="Helical" evidence="1">
    <location>
        <begin position="97"/>
        <end position="118"/>
    </location>
</feature>
<accession>A0A814KPA6</accession>
<gene>
    <name evidence="3" type="ORF">GPM918_LOCUS16353</name>
    <name evidence="2" type="ORF">OVA965_LOCUS14489</name>
    <name evidence="5" type="ORF">SRO942_LOCUS16353</name>
    <name evidence="4" type="ORF">TMI583_LOCUS14491</name>
</gene>
<protein>
    <submittedName>
        <fullName evidence="3">Uncharacterized protein</fullName>
    </submittedName>
</protein>
<evidence type="ECO:0000313" key="6">
    <source>
        <dbReference type="Proteomes" id="UP000663829"/>
    </source>
</evidence>
<feature type="transmembrane region" description="Helical" evidence="1">
    <location>
        <begin position="21"/>
        <end position="42"/>
    </location>
</feature>
<name>A0A814KPA6_9BILA</name>
<sequence length="160" mass="17695">MTFLEQFKMSVKPQPKKVSNRILLLIIFIILSIYIGIAWIYAEYVCDTQHRFVWYAPQWLPGCAMATQLAQANITVVTSTQKSASQAAINNSDFSGLTAVILIASILLLLCAASLLILSAQRRQTRIIDYDQTTGVEFIGTLSDTSIMKAAEAAKNRSMS</sequence>
<dbReference type="AlphaFoldDB" id="A0A814KPA6"/>
<dbReference type="Proteomes" id="UP000663829">
    <property type="component" value="Unassembled WGS sequence"/>
</dbReference>
<keyword evidence="1" id="KW-0472">Membrane</keyword>
<comment type="caution">
    <text evidence="3">The sequence shown here is derived from an EMBL/GenBank/DDBJ whole genome shotgun (WGS) entry which is preliminary data.</text>
</comment>
<dbReference type="Proteomes" id="UP000682733">
    <property type="component" value="Unassembled WGS sequence"/>
</dbReference>
<proteinExistence type="predicted"/>
<dbReference type="EMBL" id="CAJNOQ010004279">
    <property type="protein sequence ID" value="CAF1052397.1"/>
    <property type="molecule type" value="Genomic_DNA"/>
</dbReference>
<dbReference type="Proteomes" id="UP000681722">
    <property type="component" value="Unassembled WGS sequence"/>
</dbReference>
<evidence type="ECO:0000313" key="3">
    <source>
        <dbReference type="EMBL" id="CAF1052397.1"/>
    </source>
</evidence>
<evidence type="ECO:0000313" key="2">
    <source>
        <dbReference type="EMBL" id="CAF0999584.1"/>
    </source>
</evidence>
<reference evidence="3" key="1">
    <citation type="submission" date="2021-02" db="EMBL/GenBank/DDBJ databases">
        <authorList>
            <person name="Nowell W R."/>
        </authorList>
    </citation>
    <scope>NUCLEOTIDE SEQUENCE</scope>
</reference>
<evidence type="ECO:0000313" key="5">
    <source>
        <dbReference type="EMBL" id="CAF3821817.1"/>
    </source>
</evidence>